<dbReference type="EMBL" id="JAYERP010000001">
    <property type="protein sequence ID" value="MEA3571165.1"/>
    <property type="molecule type" value="Genomic_DNA"/>
</dbReference>
<keyword evidence="2" id="KW-1185">Reference proteome</keyword>
<dbReference type="Gene3D" id="3.40.50.150">
    <property type="entry name" value="Vaccinia Virus protein VP39"/>
    <property type="match status" value="1"/>
</dbReference>
<sequence length="118" mass="13017">MLPFFFYARLSRPVHSHYDKELFAARRSIIAGSKLYAPMHETIARIINPYAGDTASAPLVADMGCGEGSHLQGILRQLERPDGLGVGIDLSKEAIRLAARSPGLRNKRESQRLRSGMP</sequence>
<evidence type="ECO:0008006" key="3">
    <source>
        <dbReference type="Google" id="ProtNLM"/>
    </source>
</evidence>
<proteinExistence type="predicted"/>
<dbReference type="RefSeq" id="WP_323077790.1">
    <property type="nucleotide sequence ID" value="NZ_CBCSKM010000025.1"/>
</dbReference>
<comment type="caution">
    <text evidence="1">The sequence shown here is derived from an EMBL/GenBank/DDBJ whole genome shotgun (WGS) entry which is preliminary data.</text>
</comment>
<evidence type="ECO:0000313" key="1">
    <source>
        <dbReference type="EMBL" id="MEA3571165.1"/>
    </source>
</evidence>
<reference evidence="1 2" key="1">
    <citation type="submission" date="2023-12" db="EMBL/GenBank/DDBJ databases">
        <title>Whole genome sequencing of Paenibacillus phoenicis isolated from the Phoenix Mars Lander spacecraft assembly facility.</title>
        <authorList>
            <person name="Garcia A."/>
            <person name="Venkateswaran K."/>
        </authorList>
    </citation>
    <scope>NUCLEOTIDE SEQUENCE [LARGE SCALE GENOMIC DNA]</scope>
    <source>
        <strain evidence="1 2">3PO2SA</strain>
    </source>
</reference>
<evidence type="ECO:0000313" key="2">
    <source>
        <dbReference type="Proteomes" id="UP001292216"/>
    </source>
</evidence>
<dbReference type="InterPro" id="IPR029063">
    <property type="entry name" value="SAM-dependent_MTases_sf"/>
</dbReference>
<dbReference type="Proteomes" id="UP001292216">
    <property type="component" value="Unassembled WGS sequence"/>
</dbReference>
<accession>A0ABU5PML0</accession>
<gene>
    <name evidence="1" type="ORF">U9M73_14425</name>
</gene>
<protein>
    <recommendedName>
        <fullName evidence="3">Methyltransferase domain-containing protein</fullName>
    </recommendedName>
</protein>
<name>A0ABU5PML0_9BACL</name>
<dbReference type="SUPFAM" id="SSF53335">
    <property type="entry name" value="S-adenosyl-L-methionine-dependent methyltransferases"/>
    <property type="match status" value="1"/>
</dbReference>
<organism evidence="1 2">
    <name type="scientific">Paenibacillus phoenicis</name>
    <dbReference type="NCBI Taxonomy" id="554117"/>
    <lineage>
        <taxon>Bacteria</taxon>
        <taxon>Bacillati</taxon>
        <taxon>Bacillota</taxon>
        <taxon>Bacilli</taxon>
        <taxon>Bacillales</taxon>
        <taxon>Paenibacillaceae</taxon>
        <taxon>Paenibacillus</taxon>
    </lineage>
</organism>